<dbReference type="GO" id="GO:0006935">
    <property type="term" value="P:chemotaxis"/>
    <property type="evidence" value="ECO:0007669"/>
    <property type="project" value="UniProtKB-ARBA"/>
</dbReference>
<dbReference type="Proteomes" id="UP000236449">
    <property type="component" value="Unassembled WGS sequence"/>
</dbReference>
<dbReference type="SUPFAM" id="SSF58104">
    <property type="entry name" value="Methyl-accepting chemotaxis protein (MCP) signaling domain"/>
    <property type="match status" value="1"/>
</dbReference>
<dbReference type="CDD" id="cd11386">
    <property type="entry name" value="MCP_signal"/>
    <property type="match status" value="1"/>
</dbReference>
<keyword evidence="6" id="KW-0472">Membrane</keyword>
<evidence type="ECO:0000313" key="9">
    <source>
        <dbReference type="Proteomes" id="UP000236449"/>
    </source>
</evidence>
<gene>
    <name evidence="8" type="ORF">C1N32_09005</name>
</gene>
<dbReference type="OrthoDB" id="5867045at2"/>
<evidence type="ECO:0000256" key="4">
    <source>
        <dbReference type="PROSITE-ProRule" id="PRU00284"/>
    </source>
</evidence>
<dbReference type="PANTHER" id="PTHR32089:SF33">
    <property type="entry name" value="TOXIN COREGULATED PILUS BIOSYNTHESIS PROTEIN I"/>
    <property type="match status" value="1"/>
</dbReference>
<evidence type="ECO:0000256" key="3">
    <source>
        <dbReference type="ARBA" id="ARBA00029447"/>
    </source>
</evidence>
<name>A0A2J8I4Q1_VIBDI</name>
<keyword evidence="2 4" id="KW-0807">Transducer</keyword>
<evidence type="ECO:0000256" key="6">
    <source>
        <dbReference type="SAM" id="Phobius"/>
    </source>
</evidence>
<keyword evidence="5" id="KW-0175">Coiled coil</keyword>
<evidence type="ECO:0000256" key="5">
    <source>
        <dbReference type="SAM" id="Coils"/>
    </source>
</evidence>
<dbReference type="PROSITE" id="PS50111">
    <property type="entry name" value="CHEMOTAXIS_TRANSDUC_2"/>
    <property type="match status" value="1"/>
</dbReference>
<comment type="subcellular location">
    <subcellularLocation>
        <location evidence="1">Membrane</location>
    </subcellularLocation>
</comment>
<reference evidence="8 9" key="1">
    <citation type="submission" date="2018-01" db="EMBL/GenBank/DDBJ databases">
        <title>Draft genome sequences of six Vibrio diazotrophicus strains isolated from deep-sea sediments of the Baltic Sea.</title>
        <authorList>
            <person name="Castillo D."/>
            <person name="Vandieken V."/>
            <person name="Chiang O."/>
            <person name="Middelboe M."/>
        </authorList>
    </citation>
    <scope>NUCLEOTIDE SEQUENCE [LARGE SCALE GENOMIC DNA]</scope>
    <source>
        <strain evidence="8 9">60.27F</strain>
    </source>
</reference>
<evidence type="ECO:0000256" key="1">
    <source>
        <dbReference type="ARBA" id="ARBA00004370"/>
    </source>
</evidence>
<dbReference type="InterPro" id="IPR004089">
    <property type="entry name" value="MCPsignal_dom"/>
</dbReference>
<comment type="caution">
    <text evidence="8">The sequence shown here is derived from an EMBL/GenBank/DDBJ whole genome shotgun (WGS) entry which is preliminary data.</text>
</comment>
<dbReference type="Pfam" id="PF00015">
    <property type="entry name" value="MCPsignal"/>
    <property type="match status" value="1"/>
</dbReference>
<dbReference type="AlphaFoldDB" id="A0A2J8I4Q1"/>
<dbReference type="EMBL" id="POSK01000004">
    <property type="protein sequence ID" value="PNI05505.1"/>
    <property type="molecule type" value="Genomic_DNA"/>
</dbReference>
<dbReference type="FunFam" id="1.10.287.950:FF:000001">
    <property type="entry name" value="Methyl-accepting chemotaxis sensory transducer"/>
    <property type="match status" value="1"/>
</dbReference>
<evidence type="ECO:0000256" key="2">
    <source>
        <dbReference type="ARBA" id="ARBA00023224"/>
    </source>
</evidence>
<proteinExistence type="inferred from homology"/>
<keyword evidence="6" id="KW-0812">Transmembrane</keyword>
<accession>A0A2J8I4Q1</accession>
<organism evidence="8 9">
    <name type="scientific">Vibrio diazotrophicus</name>
    <dbReference type="NCBI Taxonomy" id="685"/>
    <lineage>
        <taxon>Bacteria</taxon>
        <taxon>Pseudomonadati</taxon>
        <taxon>Pseudomonadota</taxon>
        <taxon>Gammaproteobacteria</taxon>
        <taxon>Vibrionales</taxon>
        <taxon>Vibrionaceae</taxon>
        <taxon>Vibrio</taxon>
    </lineage>
</organism>
<dbReference type="GO" id="GO:0007165">
    <property type="term" value="P:signal transduction"/>
    <property type="evidence" value="ECO:0007669"/>
    <property type="project" value="UniProtKB-KW"/>
</dbReference>
<feature type="transmembrane region" description="Helical" evidence="6">
    <location>
        <begin position="12"/>
        <end position="31"/>
    </location>
</feature>
<dbReference type="GO" id="GO:0016020">
    <property type="term" value="C:membrane"/>
    <property type="evidence" value="ECO:0007669"/>
    <property type="project" value="UniProtKB-SubCell"/>
</dbReference>
<keyword evidence="6" id="KW-1133">Transmembrane helix</keyword>
<dbReference type="Gene3D" id="3.30.450.20">
    <property type="entry name" value="PAS domain"/>
    <property type="match status" value="1"/>
</dbReference>
<dbReference type="SMART" id="SM00283">
    <property type="entry name" value="MA"/>
    <property type="match status" value="1"/>
</dbReference>
<protein>
    <submittedName>
        <fullName evidence="8">Methyl-accepting chemotaxis protein</fullName>
    </submittedName>
</protein>
<feature type="domain" description="Methyl-accepting transducer" evidence="7">
    <location>
        <begin position="354"/>
        <end position="590"/>
    </location>
</feature>
<feature type="transmembrane region" description="Helical" evidence="6">
    <location>
        <begin position="271"/>
        <end position="293"/>
    </location>
</feature>
<evidence type="ECO:0000259" key="7">
    <source>
        <dbReference type="PROSITE" id="PS50111"/>
    </source>
</evidence>
<dbReference type="Gene3D" id="1.10.287.950">
    <property type="entry name" value="Methyl-accepting chemotaxis protein"/>
    <property type="match status" value="1"/>
</dbReference>
<dbReference type="RefSeq" id="WP_102966064.1">
    <property type="nucleotide sequence ID" value="NZ_POSK01000004.1"/>
</dbReference>
<feature type="coiled-coil region" evidence="5">
    <location>
        <begin position="362"/>
        <end position="410"/>
    </location>
</feature>
<comment type="similarity">
    <text evidence="3">Belongs to the methyl-accepting chemotaxis (MCP) protein family.</text>
</comment>
<sequence>MNRFKLQTIGTLSLLIAAIVILIAALDYRAFRNESIHQHKELLREHNATIEATLNAKFESYRSELAALSTFEGDTEGGSLASHVIRQLKTLQRVQQDVSESVSILTSDGSLFSSDGEKLPFNAKEMNRSYYNAVFNQGKEFYVSEPFKSVVTGHLVIAVTYKLNSETAITANVKASAVLGAFADKKDMFLYAHDGSILHSPYPELIGKNIFDERPRYKEFSESNPELGYTAVVRGKDVDFTAFWTHLEISGWNFVTFTPNSEIEQGANDQLIYAAITGLICIVLASGVLMMIINKLVLRPVGGAPDEIAALMEEMATGNLSHNFTKTGKETGIYLSLINLSAQLSTLIKNSLSISENVSSAAQELNVVMNETQNNAQDELQQMEQVSTAINELSSTSQEVSNKAVMAEDEARKTQDSVISGKQTLEQNIVLTDKISQSVTNTASIVSELSQLVLEIGSVTEVINNISEQTNLLALNAAIEAARAGEQGRGFSVVADEVRVLATRTQESTVSIQKIIERLRGQSEKANKNMMENVDLIEDSVALADQIKAAFEEIAAASQSISDINTLVATASQQQFAVTEEISQSITNTFDLVNRNVSAIHQTLQASTELAQLAEAQTNELEYFKV</sequence>
<evidence type="ECO:0000313" key="8">
    <source>
        <dbReference type="EMBL" id="PNI05505.1"/>
    </source>
</evidence>
<dbReference type="PANTHER" id="PTHR32089">
    <property type="entry name" value="METHYL-ACCEPTING CHEMOTAXIS PROTEIN MCPB"/>
    <property type="match status" value="1"/>
</dbReference>